<protein>
    <submittedName>
        <fullName evidence="2">Uncharacterized protein</fullName>
    </submittedName>
</protein>
<name>A0A9E7JLN3_9LILI</name>
<evidence type="ECO:0000313" key="3">
    <source>
        <dbReference type="Proteomes" id="UP001055439"/>
    </source>
</evidence>
<sequence length="94" mass="10456">MFGPPSTPPPTKTSVIRAGRGADPVDWTTSTSAASRSPWRTPAGARWLPSCCRGGGTGCRRRRRRPWTCRPGRGRCGPRRERKWTKGGFRRMST</sequence>
<reference evidence="2" key="1">
    <citation type="submission" date="2022-05" db="EMBL/GenBank/DDBJ databases">
        <title>The Musa troglodytarum L. genome provides insights into the mechanism of non-climacteric behaviour and enrichment of carotenoids.</title>
        <authorList>
            <person name="Wang J."/>
        </authorList>
    </citation>
    <scope>NUCLEOTIDE SEQUENCE</scope>
    <source>
        <tissue evidence="2">Leaf</tissue>
    </source>
</reference>
<dbReference type="OrthoDB" id="1917735at2759"/>
<proteinExistence type="predicted"/>
<keyword evidence="3" id="KW-1185">Reference proteome</keyword>
<dbReference type="AlphaFoldDB" id="A0A9E7JLN3"/>
<gene>
    <name evidence="2" type="ORF">MUK42_27986</name>
</gene>
<evidence type="ECO:0000313" key="2">
    <source>
        <dbReference type="EMBL" id="URD85757.1"/>
    </source>
</evidence>
<feature type="region of interest" description="Disordered" evidence="1">
    <location>
        <begin position="55"/>
        <end position="94"/>
    </location>
</feature>
<evidence type="ECO:0000256" key="1">
    <source>
        <dbReference type="SAM" id="MobiDB-lite"/>
    </source>
</evidence>
<feature type="compositionally biased region" description="Pro residues" evidence="1">
    <location>
        <begin position="1"/>
        <end position="11"/>
    </location>
</feature>
<dbReference type="Proteomes" id="UP001055439">
    <property type="component" value="Chromosome 2"/>
</dbReference>
<dbReference type="EMBL" id="CP097504">
    <property type="protein sequence ID" value="URD85757.1"/>
    <property type="molecule type" value="Genomic_DNA"/>
</dbReference>
<feature type="region of interest" description="Disordered" evidence="1">
    <location>
        <begin position="1"/>
        <end position="41"/>
    </location>
</feature>
<feature type="compositionally biased region" description="Basic residues" evidence="1">
    <location>
        <begin position="59"/>
        <end position="94"/>
    </location>
</feature>
<organism evidence="2 3">
    <name type="scientific">Musa troglodytarum</name>
    <name type="common">fe'i banana</name>
    <dbReference type="NCBI Taxonomy" id="320322"/>
    <lineage>
        <taxon>Eukaryota</taxon>
        <taxon>Viridiplantae</taxon>
        <taxon>Streptophyta</taxon>
        <taxon>Embryophyta</taxon>
        <taxon>Tracheophyta</taxon>
        <taxon>Spermatophyta</taxon>
        <taxon>Magnoliopsida</taxon>
        <taxon>Liliopsida</taxon>
        <taxon>Zingiberales</taxon>
        <taxon>Musaceae</taxon>
        <taxon>Musa</taxon>
    </lineage>
</organism>
<accession>A0A9E7JLN3</accession>